<evidence type="ECO:0000256" key="9">
    <source>
        <dbReference type="SAM" id="SignalP"/>
    </source>
</evidence>
<sequence length="372" mass="39215">MGGANPSLLSLALFLSLLPLQALCSCDCIKTAEGRDFQQALELKLISIASILCAGAIGVLIPILGRSVRALNPENDIFFMVKSFAAGVILATGMVHILPDAFNGLTSHCVVKETSYGPWHKFPVAGFVAMASAIVTMMIDSAATSYYKRSHFSKARPLDEEEMEGDPAGGAHAGHVHVHVHATHGHSHGPVHAHGQSDMVGGSLPEGLTDDTLIRHRVISQVLELGILVHSVIIGVSLGASLRPSTIRPLVGALSFHQFFEGVGLGGCIVQANFKARSTVIMATFFSLTTPVGIALGIGVSAIYDQNSSTALIIEGVFNAASAGILIYMALVDLLAADFMHPRVQTNGRLQFGTHITLLLGAGLMSLLARWA</sequence>
<evidence type="ECO:0000256" key="1">
    <source>
        <dbReference type="ARBA" id="ARBA00004651"/>
    </source>
</evidence>
<feature type="transmembrane region" description="Helical" evidence="8">
    <location>
        <begin position="316"/>
        <end position="340"/>
    </location>
</feature>
<feature type="chain" id="PRO_5032318392" evidence="9">
    <location>
        <begin position="25"/>
        <end position="372"/>
    </location>
</feature>
<feature type="signal peptide" evidence="9">
    <location>
        <begin position="1"/>
        <end position="24"/>
    </location>
</feature>
<feature type="transmembrane region" description="Helical" evidence="8">
    <location>
        <begin position="45"/>
        <end position="65"/>
    </location>
</feature>
<dbReference type="InterPro" id="IPR003689">
    <property type="entry name" value="ZIP"/>
</dbReference>
<evidence type="ECO:0000313" key="10">
    <source>
        <dbReference type="EMBL" id="KAF3325746.1"/>
    </source>
</evidence>
<dbReference type="Pfam" id="PF02535">
    <property type="entry name" value="Zip"/>
    <property type="match status" value="1"/>
</dbReference>
<feature type="transmembrane region" description="Helical" evidence="8">
    <location>
        <begin position="352"/>
        <end position="371"/>
    </location>
</feature>
<feature type="transmembrane region" description="Helical" evidence="8">
    <location>
        <begin position="124"/>
        <end position="147"/>
    </location>
</feature>
<proteinExistence type="inferred from homology"/>
<dbReference type="AlphaFoldDB" id="A0A833QVL0"/>
<keyword evidence="4 8" id="KW-0812">Transmembrane</keyword>
<dbReference type="PANTHER" id="PTHR11040">
    <property type="entry name" value="ZINC/IRON TRANSPORTER"/>
    <property type="match status" value="1"/>
</dbReference>
<dbReference type="GO" id="GO:0005886">
    <property type="term" value="C:plasma membrane"/>
    <property type="evidence" value="ECO:0007669"/>
    <property type="project" value="UniProtKB-SubCell"/>
</dbReference>
<dbReference type="Proteomes" id="UP000623129">
    <property type="component" value="Unassembled WGS sequence"/>
</dbReference>
<evidence type="ECO:0000256" key="6">
    <source>
        <dbReference type="ARBA" id="ARBA00023065"/>
    </source>
</evidence>
<name>A0A833QVL0_9POAL</name>
<organism evidence="10 11">
    <name type="scientific">Carex littledalei</name>
    <dbReference type="NCBI Taxonomy" id="544730"/>
    <lineage>
        <taxon>Eukaryota</taxon>
        <taxon>Viridiplantae</taxon>
        <taxon>Streptophyta</taxon>
        <taxon>Embryophyta</taxon>
        <taxon>Tracheophyta</taxon>
        <taxon>Spermatophyta</taxon>
        <taxon>Magnoliopsida</taxon>
        <taxon>Liliopsida</taxon>
        <taxon>Poales</taxon>
        <taxon>Cyperaceae</taxon>
        <taxon>Cyperoideae</taxon>
        <taxon>Cariceae</taxon>
        <taxon>Carex</taxon>
        <taxon>Carex subgen. Euthyceras</taxon>
    </lineage>
</organism>
<keyword evidence="5 8" id="KW-1133">Transmembrane helix</keyword>
<accession>A0A833QVL0</accession>
<comment type="caution">
    <text evidence="8">Lacks conserved residue(s) required for the propagation of feature annotation.</text>
</comment>
<dbReference type="OrthoDB" id="448280at2759"/>
<keyword evidence="3 8" id="KW-0813">Transport</keyword>
<evidence type="ECO:0000256" key="5">
    <source>
        <dbReference type="ARBA" id="ARBA00022989"/>
    </source>
</evidence>
<dbReference type="GO" id="GO:0005385">
    <property type="term" value="F:zinc ion transmembrane transporter activity"/>
    <property type="evidence" value="ECO:0007669"/>
    <property type="project" value="InterPro"/>
</dbReference>
<keyword evidence="9" id="KW-0732">Signal</keyword>
<feature type="transmembrane region" description="Helical" evidence="8">
    <location>
        <begin position="77"/>
        <end position="98"/>
    </location>
</feature>
<evidence type="ECO:0000313" key="11">
    <source>
        <dbReference type="Proteomes" id="UP000623129"/>
    </source>
</evidence>
<evidence type="ECO:0000256" key="4">
    <source>
        <dbReference type="ARBA" id="ARBA00022692"/>
    </source>
</evidence>
<feature type="transmembrane region" description="Helical" evidence="8">
    <location>
        <begin position="222"/>
        <end position="242"/>
    </location>
</feature>
<protein>
    <submittedName>
        <fullName evidence="10">Putative zinc transporter</fullName>
    </submittedName>
</protein>
<comment type="caution">
    <text evidence="10">The sequence shown here is derived from an EMBL/GenBank/DDBJ whole genome shotgun (WGS) entry which is preliminary data.</text>
</comment>
<feature type="transmembrane region" description="Helical" evidence="8">
    <location>
        <begin position="281"/>
        <end position="304"/>
    </location>
</feature>
<keyword evidence="7 8" id="KW-0472">Membrane</keyword>
<keyword evidence="6 8" id="KW-0406">Ion transport</keyword>
<comment type="similarity">
    <text evidence="2 8">Belongs to the ZIP transporter (TC 2.A.5) family.</text>
</comment>
<evidence type="ECO:0000256" key="7">
    <source>
        <dbReference type="ARBA" id="ARBA00023136"/>
    </source>
</evidence>
<gene>
    <name evidence="10" type="ORF">FCM35_KLT08826</name>
</gene>
<evidence type="ECO:0000256" key="8">
    <source>
        <dbReference type="RuleBase" id="RU362088"/>
    </source>
</evidence>
<dbReference type="EMBL" id="SWLB01000019">
    <property type="protein sequence ID" value="KAF3325746.1"/>
    <property type="molecule type" value="Genomic_DNA"/>
</dbReference>
<keyword evidence="11" id="KW-1185">Reference proteome</keyword>
<evidence type="ECO:0000256" key="3">
    <source>
        <dbReference type="ARBA" id="ARBA00022448"/>
    </source>
</evidence>
<dbReference type="PANTHER" id="PTHR11040:SF181">
    <property type="entry name" value="ZINC TRANSPORTER 1"/>
    <property type="match status" value="1"/>
</dbReference>
<reference evidence="10" key="1">
    <citation type="submission" date="2020-01" db="EMBL/GenBank/DDBJ databases">
        <title>Genome sequence of Kobresia littledalei, the first chromosome-level genome in the family Cyperaceae.</title>
        <authorList>
            <person name="Qu G."/>
        </authorList>
    </citation>
    <scope>NUCLEOTIDE SEQUENCE</scope>
    <source>
        <strain evidence="10">C.B.Clarke</strain>
        <tissue evidence="10">Leaf</tissue>
    </source>
</reference>
<evidence type="ECO:0000256" key="2">
    <source>
        <dbReference type="ARBA" id="ARBA00006939"/>
    </source>
</evidence>
<dbReference type="InterPro" id="IPR004698">
    <property type="entry name" value="Zn/Fe_permease_fun/pln"/>
</dbReference>
<comment type="subcellular location">
    <subcellularLocation>
        <location evidence="1">Cell membrane</location>
        <topology evidence="1">Multi-pass membrane protein</topology>
    </subcellularLocation>
    <subcellularLocation>
        <location evidence="8">Membrane</location>
        <topology evidence="8">Multi-pass membrane protein</topology>
    </subcellularLocation>
</comment>
<dbReference type="NCBIfam" id="TIGR00820">
    <property type="entry name" value="zip"/>
    <property type="match status" value="1"/>
</dbReference>